<dbReference type="EMBL" id="WJXW01000018">
    <property type="protein sequence ID" value="KAF9728691.1"/>
    <property type="molecule type" value="Genomic_DNA"/>
</dbReference>
<sequence>MPSTNCLTVDIPPALRRQLSAIPPAHLDEIISLALEATVQDPSIDFLAAVKALWRCNAHNPRSYGTMEDATPDADLEATARERQTEAQQDSQRHHREQSTLYTYEPDAPSPTPSPPSLPSQSPPKAPTPFPSLSTSKAKPTATFTLQPSRHKHTPPPQHNHHHQRHFHNRTLILSLLRDRTHPSSNMVNISWQRREQLALAQAYLQAFDLWPHARSSEKRCEGFLARYVNL</sequence>
<accession>A0A9P6G418</accession>
<evidence type="ECO:0000313" key="3">
    <source>
        <dbReference type="Proteomes" id="UP000756921"/>
    </source>
</evidence>
<organism evidence="2 3">
    <name type="scientific">Paraphaeosphaeria minitans</name>
    <dbReference type="NCBI Taxonomy" id="565426"/>
    <lineage>
        <taxon>Eukaryota</taxon>
        <taxon>Fungi</taxon>
        <taxon>Dikarya</taxon>
        <taxon>Ascomycota</taxon>
        <taxon>Pezizomycotina</taxon>
        <taxon>Dothideomycetes</taxon>
        <taxon>Pleosporomycetidae</taxon>
        <taxon>Pleosporales</taxon>
        <taxon>Massarineae</taxon>
        <taxon>Didymosphaeriaceae</taxon>
        <taxon>Paraphaeosphaeria</taxon>
    </lineage>
</organism>
<comment type="caution">
    <text evidence="2">The sequence shown here is derived from an EMBL/GenBank/DDBJ whole genome shotgun (WGS) entry which is preliminary data.</text>
</comment>
<feature type="compositionally biased region" description="Basic residues" evidence="1">
    <location>
        <begin position="149"/>
        <end position="165"/>
    </location>
</feature>
<gene>
    <name evidence="2" type="ORF">PMIN01_13071</name>
</gene>
<reference evidence="2" key="1">
    <citation type="journal article" date="2020" name="Mol. Plant Microbe Interact.">
        <title>Genome Sequence of the Biocontrol Agent Coniothyrium minitans strain Conio (IMI 134523).</title>
        <authorList>
            <person name="Patel D."/>
            <person name="Shittu T.A."/>
            <person name="Baroncelli R."/>
            <person name="Muthumeenakshi S."/>
            <person name="Osborne T.H."/>
            <person name="Janganan T.K."/>
            <person name="Sreenivasaprasad S."/>
        </authorList>
    </citation>
    <scope>NUCLEOTIDE SEQUENCE</scope>
    <source>
        <strain evidence="2">Conio</strain>
    </source>
</reference>
<dbReference type="AlphaFoldDB" id="A0A9P6G418"/>
<feature type="region of interest" description="Disordered" evidence="1">
    <location>
        <begin position="103"/>
        <end position="165"/>
    </location>
</feature>
<dbReference type="OrthoDB" id="3795837at2759"/>
<name>A0A9P6G418_9PLEO</name>
<proteinExistence type="predicted"/>
<dbReference type="Proteomes" id="UP000756921">
    <property type="component" value="Unassembled WGS sequence"/>
</dbReference>
<feature type="compositionally biased region" description="Polar residues" evidence="1">
    <location>
        <begin position="131"/>
        <end position="148"/>
    </location>
</feature>
<evidence type="ECO:0000313" key="2">
    <source>
        <dbReference type="EMBL" id="KAF9728691.1"/>
    </source>
</evidence>
<protein>
    <submittedName>
        <fullName evidence="2">Uncharacterized protein</fullName>
    </submittedName>
</protein>
<keyword evidence="3" id="KW-1185">Reference proteome</keyword>
<evidence type="ECO:0000256" key="1">
    <source>
        <dbReference type="SAM" id="MobiDB-lite"/>
    </source>
</evidence>
<feature type="compositionally biased region" description="Pro residues" evidence="1">
    <location>
        <begin position="108"/>
        <end position="130"/>
    </location>
</feature>